<dbReference type="SUPFAM" id="SSF51735">
    <property type="entry name" value="NAD(P)-binding Rossmann-fold domains"/>
    <property type="match status" value="1"/>
</dbReference>
<dbReference type="PRINTS" id="PR00080">
    <property type="entry name" value="SDRFAMILY"/>
</dbReference>
<organism evidence="3 4">
    <name type="scientific">Alicyclobacillus cycloheptanicus</name>
    <dbReference type="NCBI Taxonomy" id="1457"/>
    <lineage>
        <taxon>Bacteria</taxon>
        <taxon>Bacillati</taxon>
        <taxon>Bacillota</taxon>
        <taxon>Bacilli</taxon>
        <taxon>Bacillales</taxon>
        <taxon>Alicyclobacillaceae</taxon>
        <taxon>Alicyclobacillus</taxon>
    </lineage>
</organism>
<evidence type="ECO:0000313" key="3">
    <source>
        <dbReference type="EMBL" id="MDQ0191552.1"/>
    </source>
</evidence>
<proteinExistence type="predicted"/>
<dbReference type="InterPro" id="IPR002347">
    <property type="entry name" value="SDR_fam"/>
</dbReference>
<dbReference type="Proteomes" id="UP001232973">
    <property type="component" value="Unassembled WGS sequence"/>
</dbReference>
<sequence>MTTPSTNAHRVALITGGSSGIGEAFALRFLQTGGSVAIVGRSEERLNAACDRLKQACNLSSEAADARLAAFPADVRDADRADEVVEAVFARFGKLDVLVNNAAGNFPVKAEDLSTNGWNAVVQIVLNGTFFYSRAYGRKLIKRQQPGVIVNVVATYAWTGGPLVVHSASAKAGVVAMTKTLAVEWAPYGIRVNAIAPGPIEDTGGAEHLWPSEEVKAQVLRSIPAGRLGTKEEVARAMDWLASADNSYLTGDILVLDGGRSLGHSSFRPVPKDAANGGGE</sequence>
<protein>
    <submittedName>
        <fullName evidence="3">NAD(P)-dependent dehydrogenase (Short-subunit alcohol dehydrogenase family)</fullName>
    </submittedName>
</protein>
<dbReference type="InterPro" id="IPR045017">
    <property type="entry name" value="DECR2-like"/>
</dbReference>
<dbReference type="PRINTS" id="PR00081">
    <property type="entry name" value="GDHRDH"/>
</dbReference>
<accession>A0ABT9XMW0</accession>
<name>A0ABT9XMW0_9BACL</name>
<dbReference type="Gene3D" id="3.40.50.720">
    <property type="entry name" value="NAD(P)-binding Rossmann-like Domain"/>
    <property type="match status" value="1"/>
</dbReference>
<dbReference type="PANTHER" id="PTHR43296">
    <property type="entry name" value="PEROXISOMAL 2,4-DIENOYL-COA REDUCTASE"/>
    <property type="match status" value="1"/>
</dbReference>
<evidence type="ECO:0000313" key="4">
    <source>
        <dbReference type="Proteomes" id="UP001232973"/>
    </source>
</evidence>
<dbReference type="InterPro" id="IPR036291">
    <property type="entry name" value="NAD(P)-bd_dom_sf"/>
</dbReference>
<dbReference type="RefSeq" id="WP_274454781.1">
    <property type="nucleotide sequence ID" value="NZ_CP067097.1"/>
</dbReference>
<dbReference type="PANTHER" id="PTHR43296:SF2">
    <property type="entry name" value="PEROXISOMAL 2,4-DIENOYL-COA REDUCTASE [(3E)-ENOYL-COA-PRODUCING]"/>
    <property type="match status" value="1"/>
</dbReference>
<keyword evidence="2" id="KW-0560">Oxidoreductase</keyword>
<dbReference type="Pfam" id="PF13561">
    <property type="entry name" value="adh_short_C2"/>
    <property type="match status" value="1"/>
</dbReference>
<evidence type="ECO:0000256" key="2">
    <source>
        <dbReference type="ARBA" id="ARBA00023002"/>
    </source>
</evidence>
<comment type="caution">
    <text evidence="3">The sequence shown here is derived from an EMBL/GenBank/DDBJ whole genome shotgun (WGS) entry which is preliminary data.</text>
</comment>
<dbReference type="EMBL" id="JAUSTP010000053">
    <property type="protein sequence ID" value="MDQ0191552.1"/>
    <property type="molecule type" value="Genomic_DNA"/>
</dbReference>
<keyword evidence="4" id="KW-1185">Reference proteome</keyword>
<keyword evidence="1" id="KW-0521">NADP</keyword>
<dbReference type="CDD" id="cd05369">
    <property type="entry name" value="TER_DECR_SDR_a"/>
    <property type="match status" value="1"/>
</dbReference>
<gene>
    <name evidence="3" type="ORF">J2S03_003423</name>
</gene>
<dbReference type="NCBIfam" id="NF005811">
    <property type="entry name" value="PRK07677.1"/>
    <property type="match status" value="1"/>
</dbReference>
<evidence type="ECO:0000256" key="1">
    <source>
        <dbReference type="ARBA" id="ARBA00022857"/>
    </source>
</evidence>
<reference evidence="3 4" key="1">
    <citation type="submission" date="2023-07" db="EMBL/GenBank/DDBJ databases">
        <title>Genomic Encyclopedia of Type Strains, Phase IV (KMG-IV): sequencing the most valuable type-strain genomes for metagenomic binning, comparative biology and taxonomic classification.</title>
        <authorList>
            <person name="Goeker M."/>
        </authorList>
    </citation>
    <scope>NUCLEOTIDE SEQUENCE [LARGE SCALE GENOMIC DNA]</scope>
    <source>
        <strain evidence="3 4">DSM 4006</strain>
    </source>
</reference>